<dbReference type="CDD" id="cd22435">
    <property type="entry name" value="KH-I_NOVA_rpt1"/>
    <property type="match status" value="1"/>
</dbReference>
<protein>
    <recommendedName>
        <fullName evidence="3">K Homology domain-containing protein</fullName>
    </recommendedName>
</protein>
<dbReference type="PROSITE" id="PS50084">
    <property type="entry name" value="KH_TYPE_1"/>
    <property type="match status" value="3"/>
</dbReference>
<dbReference type="GO" id="GO:0003723">
    <property type="term" value="F:RNA binding"/>
    <property type="evidence" value="ECO:0007669"/>
    <property type="project" value="UniProtKB-UniRule"/>
</dbReference>
<evidence type="ECO:0000256" key="2">
    <source>
        <dbReference type="PROSITE-ProRule" id="PRU00117"/>
    </source>
</evidence>
<dbReference type="AlphaFoldDB" id="A0A7S0HZ73"/>
<dbReference type="EMBL" id="HBEO01033325">
    <property type="protein sequence ID" value="CAD8506358.1"/>
    <property type="molecule type" value="Transcribed_RNA"/>
</dbReference>
<dbReference type="InterPro" id="IPR047275">
    <property type="entry name" value="KH-I_NOVA_rpt1"/>
</dbReference>
<dbReference type="CDD" id="cd09031">
    <property type="entry name" value="KH-I_NOVA_rpt3"/>
    <property type="match status" value="1"/>
</dbReference>
<keyword evidence="1" id="KW-0677">Repeat</keyword>
<dbReference type="SUPFAM" id="SSF54791">
    <property type="entry name" value="Eukaryotic type KH-domain (KH-domain type I)"/>
    <property type="match status" value="3"/>
</dbReference>
<sequence length="359" mass="37382">MSAGVKRSHEDGEEQDVLAKRQVTGEGISGADEAQMALKVLIGNKSAGSVIGKAGATINSIKDTSGAKVKVSSNSETFPGTADRIVLITGKVETVLSAAKMVISEMYRDPNSGRVPDDVNAVMTVSIVIPAAACGLVIGKGGEKINSLREETQAKIQLQAKDKVAIPGLNERIVTIQGTLPQAQTAVEKIVMLIHDDGNIRYENLGTNYGMSGMMAKGLGQGYGMGGMLPMQGASAMYGGMQMPMGMDMSSQGMGMHGAMPGVVPGQEYWGMGQHGLGTDMHTVLKLSITDDAVGPLLGKGGCNLKEYISVSGANIKVSQRGDTIPGTNNRYITIQGTAAAVQYAQLLVLQKAPNATPV</sequence>
<reference evidence="4" key="1">
    <citation type="submission" date="2021-01" db="EMBL/GenBank/DDBJ databases">
        <authorList>
            <person name="Corre E."/>
            <person name="Pelletier E."/>
            <person name="Niang G."/>
            <person name="Scheremetjew M."/>
            <person name="Finn R."/>
            <person name="Kale V."/>
            <person name="Holt S."/>
            <person name="Cochrane G."/>
            <person name="Meng A."/>
            <person name="Brown T."/>
            <person name="Cohen L."/>
        </authorList>
    </citation>
    <scope>NUCLEOTIDE SEQUENCE</scope>
    <source>
        <strain evidence="4">CCMP325</strain>
    </source>
</reference>
<feature type="domain" description="K Homology" evidence="3">
    <location>
        <begin position="281"/>
        <end position="354"/>
    </location>
</feature>
<evidence type="ECO:0000256" key="1">
    <source>
        <dbReference type="ARBA" id="ARBA00022737"/>
    </source>
</evidence>
<keyword evidence="2" id="KW-0694">RNA-binding</keyword>
<feature type="domain" description="K Homology" evidence="3">
    <location>
        <begin position="34"/>
        <end position="107"/>
    </location>
</feature>
<gene>
    <name evidence="4" type="ORF">HPHI1048_LOCUS22561</name>
</gene>
<dbReference type="PANTHER" id="PTHR10288">
    <property type="entry name" value="KH DOMAIN CONTAINING RNA BINDING PROTEIN"/>
    <property type="match status" value="1"/>
</dbReference>
<dbReference type="InterPro" id="IPR036612">
    <property type="entry name" value="KH_dom_type_1_sf"/>
</dbReference>
<proteinExistence type="predicted"/>
<dbReference type="Pfam" id="PF00013">
    <property type="entry name" value="KH_1"/>
    <property type="match status" value="3"/>
</dbReference>
<evidence type="ECO:0000313" key="4">
    <source>
        <dbReference type="EMBL" id="CAD8506358.1"/>
    </source>
</evidence>
<accession>A0A7S0HZ73</accession>
<organism evidence="4">
    <name type="scientific">Hanusia phi</name>
    <dbReference type="NCBI Taxonomy" id="3032"/>
    <lineage>
        <taxon>Eukaryota</taxon>
        <taxon>Cryptophyceae</taxon>
        <taxon>Pyrenomonadales</taxon>
        <taxon>Geminigeraceae</taxon>
        <taxon>Hanusia</taxon>
    </lineage>
</organism>
<dbReference type="InterPro" id="IPR004088">
    <property type="entry name" value="KH_dom_type_1"/>
</dbReference>
<name>A0A7S0HZ73_9CRYP</name>
<dbReference type="InterPro" id="IPR047274">
    <property type="entry name" value="KH-I_NOVA_rpt3"/>
</dbReference>
<dbReference type="InterPro" id="IPR004087">
    <property type="entry name" value="KH_dom"/>
</dbReference>
<dbReference type="SMART" id="SM00322">
    <property type="entry name" value="KH"/>
    <property type="match status" value="3"/>
</dbReference>
<feature type="domain" description="K Homology" evidence="3">
    <location>
        <begin position="121"/>
        <end position="195"/>
    </location>
</feature>
<evidence type="ECO:0000259" key="3">
    <source>
        <dbReference type="SMART" id="SM00322"/>
    </source>
</evidence>
<dbReference type="Gene3D" id="3.30.1370.10">
    <property type="entry name" value="K Homology domain, type 1"/>
    <property type="match status" value="3"/>
</dbReference>